<accession>A0A9P7AM60</accession>
<dbReference type="EMBL" id="JABBWE010000038">
    <property type="protein sequence ID" value="KAG1792221.1"/>
    <property type="molecule type" value="Genomic_DNA"/>
</dbReference>
<feature type="domain" description="XPG-I" evidence="4">
    <location>
        <begin position="121"/>
        <end position="192"/>
    </location>
</feature>
<evidence type="ECO:0000256" key="3">
    <source>
        <dbReference type="SAM" id="MobiDB-lite"/>
    </source>
</evidence>
<dbReference type="PANTHER" id="PTHR11081">
    <property type="entry name" value="FLAP ENDONUCLEASE FAMILY MEMBER"/>
    <property type="match status" value="1"/>
</dbReference>
<dbReference type="InterPro" id="IPR029060">
    <property type="entry name" value="PIN-like_dom_sf"/>
</dbReference>
<dbReference type="OrthoDB" id="2625826at2759"/>
<keyword evidence="1" id="KW-0540">Nuclease</keyword>
<protein>
    <recommendedName>
        <fullName evidence="4">XPG-I domain-containing protein</fullName>
    </recommendedName>
</protein>
<proteinExistence type="predicted"/>
<dbReference type="InterPro" id="IPR006085">
    <property type="entry name" value="XPG_DNA_repair_N"/>
</dbReference>
<evidence type="ECO:0000256" key="1">
    <source>
        <dbReference type="ARBA" id="ARBA00022722"/>
    </source>
</evidence>
<dbReference type="InterPro" id="IPR006086">
    <property type="entry name" value="XPG-I_dom"/>
</dbReference>
<evidence type="ECO:0000313" key="5">
    <source>
        <dbReference type="EMBL" id="KAG1792221.1"/>
    </source>
</evidence>
<gene>
    <name evidence="5" type="ORF">HD556DRAFT_1444746</name>
</gene>
<dbReference type="CDD" id="cd09870">
    <property type="entry name" value="PIN_YEN1"/>
    <property type="match status" value="1"/>
</dbReference>
<evidence type="ECO:0000259" key="4">
    <source>
        <dbReference type="SMART" id="SM00484"/>
    </source>
</evidence>
<dbReference type="GeneID" id="64600592"/>
<dbReference type="PANTHER" id="PTHR11081:SF75">
    <property type="entry name" value="ENDONUCLEASE, PUTATIVE (AFU_ORTHOLOGUE AFUA_3G13260)-RELATED"/>
    <property type="match status" value="1"/>
</dbReference>
<dbReference type="SMART" id="SM00484">
    <property type="entry name" value="XPGI"/>
    <property type="match status" value="1"/>
</dbReference>
<reference evidence="5" key="1">
    <citation type="journal article" date="2020" name="New Phytol.">
        <title>Comparative genomics reveals dynamic genome evolution in host specialist ectomycorrhizal fungi.</title>
        <authorList>
            <person name="Lofgren L.A."/>
            <person name="Nguyen N.H."/>
            <person name="Vilgalys R."/>
            <person name="Ruytinx J."/>
            <person name="Liao H.L."/>
            <person name="Branco S."/>
            <person name="Kuo A."/>
            <person name="LaButti K."/>
            <person name="Lipzen A."/>
            <person name="Andreopoulos W."/>
            <person name="Pangilinan J."/>
            <person name="Riley R."/>
            <person name="Hundley H."/>
            <person name="Na H."/>
            <person name="Barry K."/>
            <person name="Grigoriev I.V."/>
            <person name="Stajich J.E."/>
            <person name="Kennedy P.G."/>
        </authorList>
    </citation>
    <scope>NUCLEOTIDE SEQUENCE</scope>
    <source>
        <strain evidence="5">S12</strain>
    </source>
</reference>
<feature type="compositionally biased region" description="Basic and acidic residues" evidence="3">
    <location>
        <begin position="427"/>
        <end position="438"/>
    </location>
</feature>
<dbReference type="SUPFAM" id="SSF47807">
    <property type="entry name" value="5' to 3' exonuclease, C-terminal subdomain"/>
    <property type="match status" value="1"/>
</dbReference>
<dbReference type="InterPro" id="IPR006084">
    <property type="entry name" value="XPG/Rad2"/>
</dbReference>
<dbReference type="GO" id="GO:0006281">
    <property type="term" value="P:DNA repair"/>
    <property type="evidence" value="ECO:0007669"/>
    <property type="project" value="UniProtKB-ARBA"/>
</dbReference>
<comment type="caution">
    <text evidence="5">The sequence shown here is derived from an EMBL/GenBank/DDBJ whole genome shotgun (WGS) entry which is preliminary data.</text>
</comment>
<dbReference type="Pfam" id="PF00752">
    <property type="entry name" value="XPG_N"/>
    <property type="match status" value="1"/>
</dbReference>
<evidence type="ECO:0000256" key="2">
    <source>
        <dbReference type="ARBA" id="ARBA00022801"/>
    </source>
</evidence>
<dbReference type="Gene3D" id="3.40.50.1010">
    <property type="entry name" value="5'-nuclease"/>
    <property type="match status" value="2"/>
</dbReference>
<sequence>MGIHGLWERVTLSAENRTLKELAVSELKTEDVEGDHKLRLFKIGIDASLWMHSVCAVFRINHAGAGKSPELRTLFFRLQTLLKLPLHAVFVFDGLERLPDKGRKVRSSPHWLTCDFQRMLELFGFHWTEAPSEAEAELAAMNVHGVIDAVMTEDSDILIFGAPCIIRSAKNDKDYLNIQVFTEDGLEHGCSLTRGDRLLIALLVGGDYDGGVPGCGIEIAHKVALHSKIGQMMLDAFLTMTPDEFSERAKELVEDLRTLLSTNPYNSLERRYKAVADHIPQGFPQRSVVSKYVHAFTSFSAGAAALPWDISFYQPDLANLADFCRQHLGWEDDVIIEKMYGGIWEGTYLRALCKLPQRSTDQPNLQPKLKVLSQSTLMALRHDIDVYNIKVDCWRLGRNTLGNAATPGQLSAMYMHVPKNMTRLKKNSTEDKQPPDTVHRRKKRSAAEKTALADVQRCKEHGIKTHLQASNTRTNYAGHVRRGREWLASHFESSTVSETRRDDIFQGSLVPLLTTAEITADNDVYEDLAFKDAFENVPNRCSDKALALYMSLKGFHENLSKTTVESIRSAFKKMWELSDGDTYRGKWHFNEAKQRWEGNPADSADIYDVLSSIKHKASAEGGDRTHSMAMTKDYMDRAFRWHQAACPLDIALQMIEKVMNGAQPSDICLDLEMRTKLTRHLEQVTFASNGWTLWTRCFELVKLQRKDISLDTTVLDGVLKTYLANETLTLSKCTPYFEIFLVNRKGWQKKVDKGQWEADLRSNHYKIYPRPDAPACDSFFWTMIWIKWLELFHYGRTLLPNDFLFPAMSANGVMHPGQPISHDTVQKWINESTTGAGIRGQRWTLAKVRWWGGWADGEHRDTLVRYLLDELHSYETDYSDALSPISRGADASLAGEHALTRPASTEELRMVHASVAADVNSLRNDMHSLTSVVVQAACSTAIALQHLNSSHRFTSVSECASRTTTPPYTTQPVGGAPTTAEQPLSPRPIVSPMPTVALSTSSTSRRPRASTTVSSSQKLPTPGLVIPRVPVAHPNGTSSPKNKSWKEIVEHWLVGDQDRGLTTPLKDWPREWYQGANRRFASKYHQRATIALEFINQYESNEAHFLAAYPEAELGHTQLLKAVNKALAARGDRVSRNK</sequence>
<feature type="compositionally biased region" description="Polar residues" evidence="3">
    <location>
        <begin position="962"/>
        <end position="972"/>
    </location>
</feature>
<dbReference type="Pfam" id="PF00867">
    <property type="entry name" value="XPG_I"/>
    <property type="match status" value="1"/>
</dbReference>
<feature type="region of interest" description="Disordered" evidence="3">
    <location>
        <begin position="424"/>
        <end position="448"/>
    </location>
</feature>
<keyword evidence="6" id="KW-1185">Reference proteome</keyword>
<dbReference type="PRINTS" id="PR00853">
    <property type="entry name" value="XPGRADSUPER"/>
</dbReference>
<dbReference type="InterPro" id="IPR036279">
    <property type="entry name" value="5-3_exonuclease_C_sf"/>
</dbReference>
<evidence type="ECO:0000313" key="6">
    <source>
        <dbReference type="Proteomes" id="UP000719766"/>
    </source>
</evidence>
<name>A0A9P7AM60_9AGAM</name>
<feature type="region of interest" description="Disordered" evidence="3">
    <location>
        <begin position="962"/>
        <end position="1042"/>
    </location>
</feature>
<keyword evidence="2" id="KW-0378">Hydrolase</keyword>
<dbReference type="RefSeq" id="XP_041158889.1">
    <property type="nucleotide sequence ID" value="XM_041306828.1"/>
</dbReference>
<dbReference type="GO" id="GO:0017108">
    <property type="term" value="F:5'-flap endonuclease activity"/>
    <property type="evidence" value="ECO:0007669"/>
    <property type="project" value="TreeGrafter"/>
</dbReference>
<dbReference type="SUPFAM" id="SSF88723">
    <property type="entry name" value="PIN domain-like"/>
    <property type="match status" value="1"/>
</dbReference>
<dbReference type="Proteomes" id="UP000719766">
    <property type="component" value="Unassembled WGS sequence"/>
</dbReference>
<organism evidence="5 6">
    <name type="scientific">Suillus plorans</name>
    <dbReference type="NCBI Taxonomy" id="116603"/>
    <lineage>
        <taxon>Eukaryota</taxon>
        <taxon>Fungi</taxon>
        <taxon>Dikarya</taxon>
        <taxon>Basidiomycota</taxon>
        <taxon>Agaricomycotina</taxon>
        <taxon>Agaricomycetes</taxon>
        <taxon>Agaricomycetidae</taxon>
        <taxon>Boletales</taxon>
        <taxon>Suillineae</taxon>
        <taxon>Suillaceae</taxon>
        <taxon>Suillus</taxon>
    </lineage>
</organism>
<feature type="compositionally biased region" description="Low complexity" evidence="3">
    <location>
        <begin position="999"/>
        <end position="1016"/>
    </location>
</feature>
<dbReference type="AlphaFoldDB" id="A0A9P7AM60"/>